<dbReference type="InterPro" id="IPR031823">
    <property type="entry name" value="TatT"/>
</dbReference>
<dbReference type="AlphaFoldDB" id="A0A382JPV8"/>
<proteinExistence type="predicted"/>
<gene>
    <name evidence="1" type="ORF">METZ01_LOCUS267368</name>
</gene>
<accession>A0A382JPV8</accession>
<protein>
    <submittedName>
        <fullName evidence="1">Uncharacterized protein</fullName>
    </submittedName>
</protein>
<dbReference type="EMBL" id="UINC01075886">
    <property type="protein sequence ID" value="SVC14514.1"/>
    <property type="molecule type" value="Genomic_DNA"/>
</dbReference>
<dbReference type="Pfam" id="PF16811">
    <property type="entry name" value="TAtT"/>
    <property type="match status" value="1"/>
</dbReference>
<sequence>MENADRLIINDYERGKELYASAHESFSEAVTFGNKSLSLKYPDYTLWINGDLNSIPKFDKNDIEYLYWTAGAYGGAIKSSRGDPEWVILLPRVGRLLETALSIDPDWNNGSLYVGMISYTMIRHDAPIDKESMATDYFNKAIKISNNLDASPYISLAENVCIPNQDRNNFINLLYKALNIDINTEPDLRLTNYISQKRAQWLLDNIDEFFY</sequence>
<reference evidence="1" key="1">
    <citation type="submission" date="2018-05" db="EMBL/GenBank/DDBJ databases">
        <authorList>
            <person name="Lanie J.A."/>
            <person name="Ng W.-L."/>
            <person name="Kazmierczak K.M."/>
            <person name="Andrzejewski T.M."/>
            <person name="Davidsen T.M."/>
            <person name="Wayne K.J."/>
            <person name="Tettelin H."/>
            <person name="Glass J.I."/>
            <person name="Rusch D."/>
            <person name="Podicherti R."/>
            <person name="Tsui H.-C.T."/>
            <person name="Winkler M.E."/>
        </authorList>
    </citation>
    <scope>NUCLEOTIDE SEQUENCE</scope>
</reference>
<organism evidence="1">
    <name type="scientific">marine metagenome</name>
    <dbReference type="NCBI Taxonomy" id="408172"/>
    <lineage>
        <taxon>unclassified sequences</taxon>
        <taxon>metagenomes</taxon>
        <taxon>ecological metagenomes</taxon>
    </lineage>
</organism>
<name>A0A382JPV8_9ZZZZ</name>
<dbReference type="Gene3D" id="1.25.40.920">
    <property type="entry name" value="TRAP transporter T-component"/>
    <property type="match status" value="1"/>
</dbReference>
<dbReference type="InterPro" id="IPR038537">
    <property type="entry name" value="TatT_sf"/>
</dbReference>
<evidence type="ECO:0000313" key="1">
    <source>
        <dbReference type="EMBL" id="SVC14514.1"/>
    </source>
</evidence>